<evidence type="ECO:0000313" key="4">
    <source>
        <dbReference type="EMBL" id="WNY26462.1"/>
    </source>
</evidence>
<keyword evidence="5" id="KW-1185">Reference proteome</keyword>
<dbReference type="GeneID" id="89227625"/>
<dbReference type="FunFam" id="3.90.850.10:FF:000002">
    <property type="entry name" value="2-hydroxyhepta-2,4-diene-1,7-dioate isomerase"/>
    <property type="match status" value="1"/>
</dbReference>
<organism evidence="4 5">
    <name type="scientific">Methanolapillus ohkumae</name>
    <dbReference type="NCBI Taxonomy" id="3028298"/>
    <lineage>
        <taxon>Archaea</taxon>
        <taxon>Methanobacteriati</taxon>
        <taxon>Methanobacteriota</taxon>
        <taxon>Stenosarchaea group</taxon>
        <taxon>Methanomicrobia</taxon>
        <taxon>Methanosarcinales</taxon>
        <taxon>Methanosarcinaceae</taxon>
        <taxon>Methanolapillus</taxon>
    </lineage>
</organism>
<dbReference type="SUPFAM" id="SSF56529">
    <property type="entry name" value="FAH"/>
    <property type="match status" value="1"/>
</dbReference>
<evidence type="ECO:0000256" key="2">
    <source>
        <dbReference type="ARBA" id="ARBA00022723"/>
    </source>
</evidence>
<dbReference type="EMBL" id="CP131061">
    <property type="protein sequence ID" value="WNY26462.1"/>
    <property type="molecule type" value="Genomic_DNA"/>
</dbReference>
<dbReference type="InterPro" id="IPR051121">
    <property type="entry name" value="FAH"/>
</dbReference>
<gene>
    <name evidence="4" type="primary">yisK</name>
    <name evidence="4" type="ORF">MsAm2_02240</name>
</gene>
<dbReference type="GO" id="GO:0019752">
    <property type="term" value="P:carboxylic acid metabolic process"/>
    <property type="evidence" value="ECO:0007669"/>
    <property type="project" value="UniProtKB-ARBA"/>
</dbReference>
<sequence>MFGRFRYQTTDFEGEVFDGTVYPAPAYQELDDEYSLSAVTVLPPVLPSKIICVGLNYADHAKELNMPLPKNPILFLKPPTALLPDGGQIVCPKESRQVEYEAELAVIIGKAGKNIPIEKAFTHVAGYSCFNDVTARDLQKEDGQWTRAKSFDTFAPLGPFIVTPEELEQKNLDPNNLSIQTRIWEVGNEKSKRTGQNSNTSEFIFKIPDLIAFISNIMTLQKGDVIATGTPPGVGRLIPGECVEVEIKGVGCLKNTVI</sequence>
<dbReference type="PANTHER" id="PTHR42796">
    <property type="entry name" value="FUMARYLACETOACETATE HYDROLASE DOMAIN-CONTAINING PROTEIN 2A-RELATED"/>
    <property type="match status" value="1"/>
</dbReference>
<evidence type="ECO:0000256" key="1">
    <source>
        <dbReference type="ARBA" id="ARBA00010211"/>
    </source>
</evidence>
<dbReference type="PANTHER" id="PTHR42796:SF4">
    <property type="entry name" value="FUMARYLACETOACETATE HYDROLASE DOMAIN-CONTAINING PROTEIN 2A"/>
    <property type="match status" value="1"/>
</dbReference>
<proteinExistence type="inferred from homology"/>
<evidence type="ECO:0000259" key="3">
    <source>
        <dbReference type="Pfam" id="PF01557"/>
    </source>
</evidence>
<name>A0AA96VH61_9EURY</name>
<comment type="similarity">
    <text evidence="1">Belongs to the FAH family.</text>
</comment>
<accession>A0AA96VH61</accession>
<dbReference type="Proteomes" id="UP001304970">
    <property type="component" value="Chromosome"/>
</dbReference>
<evidence type="ECO:0000313" key="5">
    <source>
        <dbReference type="Proteomes" id="UP001304970"/>
    </source>
</evidence>
<dbReference type="InterPro" id="IPR011234">
    <property type="entry name" value="Fumarylacetoacetase-like_C"/>
</dbReference>
<feature type="domain" description="Fumarylacetoacetase-like C-terminal" evidence="3">
    <location>
        <begin position="49"/>
        <end position="257"/>
    </location>
</feature>
<keyword evidence="2" id="KW-0479">Metal-binding</keyword>
<dbReference type="RefSeq" id="WP_338097992.1">
    <property type="nucleotide sequence ID" value="NZ_CP131061.1"/>
</dbReference>
<dbReference type="GO" id="GO:0046872">
    <property type="term" value="F:metal ion binding"/>
    <property type="evidence" value="ECO:0007669"/>
    <property type="project" value="UniProtKB-KW"/>
</dbReference>
<dbReference type="Pfam" id="PF01557">
    <property type="entry name" value="FAA_hydrolase"/>
    <property type="match status" value="1"/>
</dbReference>
<dbReference type="GO" id="GO:0016853">
    <property type="term" value="F:isomerase activity"/>
    <property type="evidence" value="ECO:0007669"/>
    <property type="project" value="UniProtKB-ARBA"/>
</dbReference>
<dbReference type="AlphaFoldDB" id="A0AA96VH61"/>
<dbReference type="Gene3D" id="3.90.850.10">
    <property type="entry name" value="Fumarylacetoacetase-like, C-terminal domain"/>
    <property type="match status" value="1"/>
</dbReference>
<protein>
    <recommendedName>
        <fullName evidence="3">Fumarylacetoacetase-like C-terminal domain-containing protein</fullName>
    </recommendedName>
</protein>
<dbReference type="InterPro" id="IPR036663">
    <property type="entry name" value="Fumarylacetoacetase_C_sf"/>
</dbReference>
<reference evidence="4 5" key="1">
    <citation type="submission" date="2023-07" db="EMBL/GenBank/DDBJ databases">
        <title>Closed genome sequence of Methanosarcinaceae archaeon Am2.</title>
        <authorList>
            <person name="Poehlein A."/>
            <person name="Protasov E."/>
            <person name="Platt K."/>
            <person name="Reeh H."/>
            <person name="Daniel R."/>
            <person name="Brune A."/>
        </authorList>
    </citation>
    <scope>NUCLEOTIDE SEQUENCE [LARGE SCALE GENOMIC DNA]</scope>
    <source>
        <strain evidence="4 5">Am2</strain>
    </source>
</reference>